<dbReference type="GO" id="GO:0009062">
    <property type="term" value="P:fatty acid catabolic process"/>
    <property type="evidence" value="ECO:0007669"/>
    <property type="project" value="TreeGrafter"/>
</dbReference>
<dbReference type="RefSeq" id="XP_023622535.1">
    <property type="nucleotide sequence ID" value="XM_023766767.1"/>
</dbReference>
<dbReference type="GO" id="GO:0047617">
    <property type="term" value="F:fatty acyl-CoA hydrolase activity"/>
    <property type="evidence" value="ECO:0007669"/>
    <property type="project" value="InterPro"/>
</dbReference>
<dbReference type="Proteomes" id="UP000225277">
    <property type="component" value="Unassembled WGS sequence"/>
</dbReference>
<sequence>MTGIPFEQSLKIKQLSKDFFESIYPSWTWPDGSIVPGGVLMAFAAAAAYETLEDDWAIDTLQSHFLLGPDATVPLRFKVQRLSDGGRFAVRAVEVLQGGKVVCFVTCSFVRPKSLHGPSMQHTVSRATDLKVSSITLDDLASTSSSSSQGNRWMQFQRLGVVFPPHQTNDPHPSSTPSPSKGIYTSVGTIPSLNSFPPTNNNTNTNSNNKNNQKLHALGLIALSDYHVLDGPPHLHSLTTNQPPIGQNPTTSTTPPTRKSDFQRLTSLNHNIHFRLHEGFQASELCYVEVTSAWTGARRGGISSRIFTPSGELIACCFQEGYFVLFDGGDAAGDEKKGDGDANEKKKGGSKL</sequence>
<feature type="compositionally biased region" description="Polar residues" evidence="3">
    <location>
        <begin position="166"/>
        <end position="179"/>
    </location>
</feature>
<proteinExistence type="inferred from homology"/>
<feature type="region of interest" description="Disordered" evidence="3">
    <location>
        <begin position="233"/>
        <end position="260"/>
    </location>
</feature>
<name>A0A2D3V2B0_9PEZI</name>
<feature type="compositionally biased region" description="Polar residues" evidence="3">
    <location>
        <begin position="237"/>
        <end position="248"/>
    </location>
</feature>
<evidence type="ECO:0008006" key="8">
    <source>
        <dbReference type="Google" id="ProtNLM"/>
    </source>
</evidence>
<feature type="region of interest" description="Disordered" evidence="3">
    <location>
        <begin position="333"/>
        <end position="352"/>
    </location>
</feature>
<dbReference type="InterPro" id="IPR029069">
    <property type="entry name" value="HotDog_dom_sf"/>
</dbReference>
<dbReference type="AlphaFoldDB" id="A0A2D3V2B0"/>
<evidence type="ECO:0000256" key="2">
    <source>
        <dbReference type="ARBA" id="ARBA00022801"/>
    </source>
</evidence>
<dbReference type="InterPro" id="IPR003703">
    <property type="entry name" value="Acyl_CoA_thio"/>
</dbReference>
<dbReference type="PANTHER" id="PTHR11066:SF34">
    <property type="entry name" value="ACYL-COENZYME A THIOESTERASE 8"/>
    <property type="match status" value="1"/>
</dbReference>
<dbReference type="InterPro" id="IPR049450">
    <property type="entry name" value="ACOT8-like_C"/>
</dbReference>
<feature type="domain" description="Acyl-CoA thioesterase-like N-terminal HotDog" evidence="4">
    <location>
        <begin position="28"/>
        <end position="109"/>
    </location>
</feature>
<keyword evidence="2" id="KW-0378">Hydrolase</keyword>
<evidence type="ECO:0000313" key="6">
    <source>
        <dbReference type="EMBL" id="CZT15639.1"/>
    </source>
</evidence>
<feature type="domain" description="Acyl-CoA thioesterase-like C-terminal" evidence="5">
    <location>
        <begin position="212"/>
        <end position="322"/>
    </location>
</feature>
<dbReference type="Pfam" id="PF20789">
    <property type="entry name" value="4HBT_3C"/>
    <property type="match status" value="1"/>
</dbReference>
<dbReference type="InterPro" id="IPR049449">
    <property type="entry name" value="TesB_ACOT8-like_N"/>
</dbReference>
<dbReference type="Pfam" id="PF13622">
    <property type="entry name" value="4HBT_3"/>
    <property type="match status" value="1"/>
</dbReference>
<feature type="compositionally biased region" description="Low complexity" evidence="3">
    <location>
        <begin position="191"/>
        <end position="211"/>
    </location>
</feature>
<dbReference type="GO" id="GO:0005782">
    <property type="term" value="C:peroxisomal matrix"/>
    <property type="evidence" value="ECO:0007669"/>
    <property type="project" value="UniProtKB-SubCell"/>
</dbReference>
<dbReference type="CDD" id="cd03444">
    <property type="entry name" value="Thioesterase_II_repeat1"/>
    <property type="match status" value="1"/>
</dbReference>
<dbReference type="STRING" id="112498.A0A2D3V2B0"/>
<accession>A0A2D3V2B0</accession>
<organism evidence="6 7">
    <name type="scientific">Ramularia collo-cygni</name>
    <dbReference type="NCBI Taxonomy" id="112498"/>
    <lineage>
        <taxon>Eukaryota</taxon>
        <taxon>Fungi</taxon>
        <taxon>Dikarya</taxon>
        <taxon>Ascomycota</taxon>
        <taxon>Pezizomycotina</taxon>
        <taxon>Dothideomycetes</taxon>
        <taxon>Dothideomycetidae</taxon>
        <taxon>Mycosphaerellales</taxon>
        <taxon>Mycosphaerellaceae</taxon>
        <taxon>Ramularia</taxon>
    </lineage>
</organism>
<dbReference type="OrthoDB" id="68328at2759"/>
<reference evidence="6 7" key="1">
    <citation type="submission" date="2016-03" db="EMBL/GenBank/DDBJ databases">
        <authorList>
            <person name="Ploux O."/>
        </authorList>
    </citation>
    <scope>NUCLEOTIDE SEQUENCE [LARGE SCALE GENOMIC DNA]</scope>
    <source>
        <strain evidence="6 7">URUG2</strain>
    </source>
</reference>
<evidence type="ECO:0000256" key="1">
    <source>
        <dbReference type="ARBA" id="ARBA00006538"/>
    </source>
</evidence>
<dbReference type="EMBL" id="FJUY01000001">
    <property type="protein sequence ID" value="CZT15639.1"/>
    <property type="molecule type" value="Genomic_DNA"/>
</dbReference>
<dbReference type="GeneID" id="35606594"/>
<keyword evidence="7" id="KW-1185">Reference proteome</keyword>
<gene>
    <name evidence="6" type="ORF">RCC_12034</name>
</gene>
<evidence type="ECO:0000256" key="3">
    <source>
        <dbReference type="SAM" id="MobiDB-lite"/>
    </source>
</evidence>
<dbReference type="Gene3D" id="2.40.160.210">
    <property type="entry name" value="Acyl-CoA thioesterase, double hotdog domain"/>
    <property type="match status" value="1"/>
</dbReference>
<dbReference type="InterPro" id="IPR042171">
    <property type="entry name" value="Acyl-CoA_hotdog"/>
</dbReference>
<dbReference type="PANTHER" id="PTHR11066">
    <property type="entry name" value="ACYL-COA THIOESTERASE"/>
    <property type="match status" value="1"/>
</dbReference>
<comment type="similarity">
    <text evidence="1">Belongs to the C/M/P thioester hydrolase family.</text>
</comment>
<evidence type="ECO:0000259" key="4">
    <source>
        <dbReference type="Pfam" id="PF13622"/>
    </source>
</evidence>
<evidence type="ECO:0000313" key="7">
    <source>
        <dbReference type="Proteomes" id="UP000225277"/>
    </source>
</evidence>
<feature type="region of interest" description="Disordered" evidence="3">
    <location>
        <begin position="163"/>
        <end position="211"/>
    </location>
</feature>
<dbReference type="GO" id="GO:0006637">
    <property type="term" value="P:acyl-CoA metabolic process"/>
    <property type="evidence" value="ECO:0007669"/>
    <property type="project" value="InterPro"/>
</dbReference>
<evidence type="ECO:0000259" key="5">
    <source>
        <dbReference type="Pfam" id="PF20789"/>
    </source>
</evidence>
<dbReference type="SUPFAM" id="SSF54637">
    <property type="entry name" value="Thioesterase/thiol ester dehydrase-isomerase"/>
    <property type="match status" value="2"/>
</dbReference>
<protein>
    <recommendedName>
        <fullName evidence="8">Acyl-CoA thiolesterase</fullName>
    </recommendedName>
</protein>